<evidence type="ECO:0000313" key="1">
    <source>
        <dbReference type="EMBL" id="KRZ46410.1"/>
    </source>
</evidence>
<dbReference type="Proteomes" id="UP000054826">
    <property type="component" value="Unassembled WGS sequence"/>
</dbReference>
<name>A0A0V1KGK1_TRIPS</name>
<protein>
    <submittedName>
        <fullName evidence="1">Uncharacterized protein</fullName>
    </submittedName>
</protein>
<evidence type="ECO:0000313" key="2">
    <source>
        <dbReference type="Proteomes" id="UP000054826"/>
    </source>
</evidence>
<gene>
    <name evidence="1" type="ORF">T4C_1835</name>
</gene>
<organism evidence="1 2">
    <name type="scientific">Trichinella pseudospiralis</name>
    <name type="common">Parasitic roundworm</name>
    <dbReference type="NCBI Taxonomy" id="6337"/>
    <lineage>
        <taxon>Eukaryota</taxon>
        <taxon>Metazoa</taxon>
        <taxon>Ecdysozoa</taxon>
        <taxon>Nematoda</taxon>
        <taxon>Enoplea</taxon>
        <taxon>Dorylaimia</taxon>
        <taxon>Trichinellida</taxon>
        <taxon>Trichinellidae</taxon>
        <taxon>Trichinella</taxon>
    </lineage>
</organism>
<proteinExistence type="predicted"/>
<reference evidence="1 2" key="1">
    <citation type="submission" date="2015-01" db="EMBL/GenBank/DDBJ databases">
        <title>Evolution of Trichinella species and genotypes.</title>
        <authorList>
            <person name="Korhonen P.K."/>
            <person name="Edoardo P."/>
            <person name="Giuseppe L.R."/>
            <person name="Gasser R.B."/>
        </authorList>
    </citation>
    <scope>NUCLEOTIDE SEQUENCE [LARGE SCALE GENOMIC DNA]</scope>
    <source>
        <strain evidence="1">ISS176</strain>
    </source>
</reference>
<comment type="caution">
    <text evidence="1">The sequence shown here is derived from an EMBL/GenBank/DDBJ whole genome shotgun (WGS) entry which is preliminary data.</text>
</comment>
<sequence>MKNGGHWRKNCPRHALRSVDLNASNLFFESTVLFVDEHLILFLGLHTTLNAERRILRGHMEGTGLARYISARNLAVNKRTIGRGIRFDYSTRYVHYCRYQSAELPMKDYPFGSKDHRRVQLTIAAIVLVKGLARTSKNDPLVYQVESQGA</sequence>
<dbReference type="AlphaFoldDB" id="A0A0V1KGK1"/>
<accession>A0A0V1KGK1</accession>
<dbReference type="EMBL" id="JYDV01000001">
    <property type="protein sequence ID" value="KRZ46410.1"/>
    <property type="molecule type" value="Genomic_DNA"/>
</dbReference>